<sequence>MVENVDFTPSFRSKKPQKFMDDGWLKTNEPQVILFQGMRGAGKGVAVDKTAEELYKEGINIWHIWGARSFENLYWAVNKDCKEKYDKMKLILKAFENKIPLKKWAEQNRMFEKEFAYYIEIIKNNKLISVAGEHVKLEELGKDFLKGDVLHCNCHKSYPIVWIVPDYIEIDQESLDRFNEQYWKDLKEYSKYLLEITRDEKQLLVQQKLKKPKQFAPIPKIVVKTITPPTNATRKEVFQKQFTEIVVQAREQKRIVVMNPAIFEYANDKFDTLAEIIRMIPYLMNKSGLFSPLSESDVGKARKHWTKQQKSWHKIAIVINELRSVAPSSRLSGERESSKSKKAIYDFIPEARHMKTWFLGDYQNPEDLYAGVRYQANIVVIKRASRNILGSDWGWLFDKIERDRIGLLRKAGKHIERPDEVWRFEKHPKIRKYLNDRRPRVDDMPDNIGYLTFINGEVARWRFDMPSFHHKTSLEDFQKDTGITWRINTKKAPKEQSTTTNSHQKRKIKETILKKIDHMHETEGKSFKQIKDELVQMQTDGEIPNMGYEEREPIYFNNLWNRWKKKQDKF</sequence>
<evidence type="ECO:0000313" key="1">
    <source>
        <dbReference type="EMBL" id="EPA06164.1"/>
    </source>
</evidence>
<name>S2EV54_9ARCH</name>
<evidence type="ECO:0000313" key="2">
    <source>
        <dbReference type="Proteomes" id="UP000014065"/>
    </source>
</evidence>
<gene>
    <name evidence="1" type="ORF">BG20_I0825</name>
</gene>
<dbReference type="EMBL" id="AHJG01000096">
    <property type="protein sequence ID" value="EPA06164.1"/>
    <property type="molecule type" value="Genomic_DNA"/>
</dbReference>
<keyword evidence="2" id="KW-1185">Reference proteome</keyword>
<dbReference type="PATRIC" id="fig|859192.6.peg.634"/>
<reference evidence="1 2" key="1">
    <citation type="journal article" date="2012" name="J. Bacteriol.">
        <title>Genome Sequence of "Candidatus Nitrosoarchaeum limnia" BG20, a Low-Salinity Ammonia-Oxidizing Archaeon from the San Francisco Bay Estuary.</title>
        <authorList>
            <person name="Mosier A.C."/>
            <person name="Allen E.E."/>
            <person name="Kim M."/>
            <person name="Ferriera S."/>
            <person name="Francis C.A."/>
        </authorList>
    </citation>
    <scope>NUCLEOTIDE SEQUENCE [LARGE SCALE GENOMIC DNA]</scope>
    <source>
        <strain evidence="1 2">BG20</strain>
    </source>
</reference>
<accession>S2EV54</accession>
<organism evidence="1 2">
    <name type="scientific">Candidatus Nitrosarchaeum limnium BG20</name>
    <dbReference type="NCBI Taxonomy" id="859192"/>
    <lineage>
        <taxon>Archaea</taxon>
        <taxon>Nitrososphaerota</taxon>
        <taxon>Nitrososphaeria</taxon>
        <taxon>Nitrosopumilales</taxon>
        <taxon>Nitrosopumilaceae</taxon>
        <taxon>Nitrosarchaeum</taxon>
    </lineage>
</organism>
<comment type="caution">
    <text evidence="1">The sequence shown here is derived from an EMBL/GenBank/DDBJ whole genome shotgun (WGS) entry which is preliminary data.</text>
</comment>
<dbReference type="Proteomes" id="UP000014065">
    <property type="component" value="Unassembled WGS sequence"/>
</dbReference>
<proteinExistence type="predicted"/>
<dbReference type="RefSeq" id="WP_010190753.1">
    <property type="nucleotide sequence ID" value="NZ_AHJG01000096.1"/>
</dbReference>
<protein>
    <submittedName>
        <fullName evidence="1">Uncharacterized protein</fullName>
    </submittedName>
</protein>
<dbReference type="OrthoDB" id="2829at2157"/>
<dbReference type="AlphaFoldDB" id="S2EV54"/>